<dbReference type="Proteomes" id="UP001204142">
    <property type="component" value="Unassembled WGS sequence"/>
</dbReference>
<evidence type="ECO:0008006" key="3">
    <source>
        <dbReference type="Google" id="ProtNLM"/>
    </source>
</evidence>
<evidence type="ECO:0000313" key="1">
    <source>
        <dbReference type="EMBL" id="MCQ8896102.1"/>
    </source>
</evidence>
<dbReference type="EMBL" id="JANIGO010000002">
    <property type="protein sequence ID" value="MCQ8896102.1"/>
    <property type="molecule type" value="Genomic_DNA"/>
</dbReference>
<keyword evidence="2" id="KW-1185">Reference proteome</keyword>
<reference evidence="1 2" key="1">
    <citation type="submission" date="2022-07" db="EMBL/GenBank/DDBJ databases">
        <authorList>
            <person name="Xamxidin M."/>
            <person name="Wu M."/>
        </authorList>
    </citation>
    <scope>NUCLEOTIDE SEQUENCE [LARGE SCALE GENOMIC DNA]</scope>
    <source>
        <strain evidence="1 2">NBRC 111650</strain>
    </source>
</reference>
<sequence length="160" mass="17755">MASSSSGSTASPTPLPNGFLPDDADLLHQALRAAGLEWFDGEGMVLGRCKGQEVYFRPGQSAQQRWVVLGVPLYNMNMPNAAELCLHFLAESFDMVHVLDFHFQVGINMHTEMLEFLIQLPLDQVSPVEFGELVKHFVDSLTTTIQAEVEHILENLQQAS</sequence>
<name>A0ABT1WF02_9BURK</name>
<accession>A0ABT1WF02</accession>
<proteinExistence type="predicted"/>
<evidence type="ECO:0000313" key="2">
    <source>
        <dbReference type="Proteomes" id="UP001204142"/>
    </source>
</evidence>
<comment type="caution">
    <text evidence="1">The sequence shown here is derived from an EMBL/GenBank/DDBJ whole genome shotgun (WGS) entry which is preliminary data.</text>
</comment>
<protein>
    <recommendedName>
        <fullName evidence="3">YbjN domain-containing protein</fullName>
    </recommendedName>
</protein>
<gene>
    <name evidence="1" type="ORF">NQT62_06585</name>
</gene>
<organism evidence="1 2">
    <name type="scientific">Limnobacter humi</name>
    <dbReference type="NCBI Taxonomy" id="1778671"/>
    <lineage>
        <taxon>Bacteria</taxon>
        <taxon>Pseudomonadati</taxon>
        <taxon>Pseudomonadota</taxon>
        <taxon>Betaproteobacteria</taxon>
        <taxon>Burkholderiales</taxon>
        <taxon>Burkholderiaceae</taxon>
        <taxon>Limnobacter</taxon>
    </lineage>
</organism>
<dbReference type="RefSeq" id="WP_256763855.1">
    <property type="nucleotide sequence ID" value="NZ_JANIGO010000002.1"/>
</dbReference>